<organism evidence="2">
    <name type="scientific">mine drainage metagenome</name>
    <dbReference type="NCBI Taxonomy" id="410659"/>
    <lineage>
        <taxon>unclassified sequences</taxon>
        <taxon>metagenomes</taxon>
        <taxon>ecological metagenomes</taxon>
    </lineage>
</organism>
<evidence type="ECO:0000313" key="2">
    <source>
        <dbReference type="EMBL" id="OIR03332.1"/>
    </source>
</evidence>
<reference evidence="2" key="1">
    <citation type="submission" date="2016-10" db="EMBL/GenBank/DDBJ databases">
        <title>Sequence of Gallionella enrichment culture.</title>
        <authorList>
            <person name="Poehlein A."/>
            <person name="Muehling M."/>
            <person name="Daniel R."/>
        </authorList>
    </citation>
    <scope>NUCLEOTIDE SEQUENCE</scope>
</reference>
<protein>
    <submittedName>
        <fullName evidence="2">Uncharacterized protein</fullName>
    </submittedName>
</protein>
<comment type="caution">
    <text evidence="2">The sequence shown here is derived from an EMBL/GenBank/DDBJ whole genome shotgun (WGS) entry which is preliminary data.</text>
</comment>
<accession>A0A1J5SNS7</accession>
<evidence type="ECO:0000256" key="1">
    <source>
        <dbReference type="SAM" id="MobiDB-lite"/>
    </source>
</evidence>
<feature type="compositionally biased region" description="Basic and acidic residues" evidence="1">
    <location>
        <begin position="63"/>
        <end position="96"/>
    </location>
</feature>
<feature type="region of interest" description="Disordered" evidence="1">
    <location>
        <begin position="22"/>
        <end position="96"/>
    </location>
</feature>
<sequence>MNKMSTLLTALLFASISFAHAETSGQPTQPAATGAASVQKNLDANKSNGKADKGLNTALSHINDQHGKAETSERNAEKVEHVVVPERPSTPEHPGR</sequence>
<feature type="compositionally biased region" description="Polar residues" evidence="1">
    <location>
        <begin position="23"/>
        <end position="48"/>
    </location>
</feature>
<gene>
    <name evidence="2" type="ORF">GALL_146040</name>
</gene>
<proteinExistence type="predicted"/>
<dbReference type="EMBL" id="MLJW01000067">
    <property type="protein sequence ID" value="OIR03332.1"/>
    <property type="molecule type" value="Genomic_DNA"/>
</dbReference>
<dbReference type="AlphaFoldDB" id="A0A1J5SNS7"/>
<name>A0A1J5SNS7_9ZZZZ</name>